<dbReference type="AlphaFoldDB" id="A0A0D0BUY3"/>
<organism evidence="1 2">
    <name type="scientific">Suillus luteus UH-Slu-Lm8-n1</name>
    <dbReference type="NCBI Taxonomy" id="930992"/>
    <lineage>
        <taxon>Eukaryota</taxon>
        <taxon>Fungi</taxon>
        <taxon>Dikarya</taxon>
        <taxon>Basidiomycota</taxon>
        <taxon>Agaricomycotina</taxon>
        <taxon>Agaricomycetes</taxon>
        <taxon>Agaricomycetidae</taxon>
        <taxon>Boletales</taxon>
        <taxon>Suillineae</taxon>
        <taxon>Suillaceae</taxon>
        <taxon>Suillus</taxon>
    </lineage>
</organism>
<evidence type="ECO:0000313" key="2">
    <source>
        <dbReference type="Proteomes" id="UP000054485"/>
    </source>
</evidence>
<reference evidence="2" key="2">
    <citation type="submission" date="2015-01" db="EMBL/GenBank/DDBJ databases">
        <title>Evolutionary Origins and Diversification of the Mycorrhizal Mutualists.</title>
        <authorList>
            <consortium name="DOE Joint Genome Institute"/>
            <consortium name="Mycorrhizal Genomics Consortium"/>
            <person name="Kohler A."/>
            <person name="Kuo A."/>
            <person name="Nagy L.G."/>
            <person name="Floudas D."/>
            <person name="Copeland A."/>
            <person name="Barry K.W."/>
            <person name="Cichocki N."/>
            <person name="Veneault-Fourrey C."/>
            <person name="LaButti K."/>
            <person name="Lindquist E.A."/>
            <person name="Lipzen A."/>
            <person name="Lundell T."/>
            <person name="Morin E."/>
            <person name="Murat C."/>
            <person name="Riley R."/>
            <person name="Ohm R."/>
            <person name="Sun H."/>
            <person name="Tunlid A."/>
            <person name="Henrissat B."/>
            <person name="Grigoriev I.V."/>
            <person name="Hibbett D.S."/>
            <person name="Martin F."/>
        </authorList>
    </citation>
    <scope>NUCLEOTIDE SEQUENCE [LARGE SCALE GENOMIC DNA]</scope>
    <source>
        <strain evidence="2">UH-Slu-Lm8-n1</strain>
    </source>
</reference>
<accession>A0A0D0BUY3</accession>
<keyword evidence="2" id="KW-1185">Reference proteome</keyword>
<dbReference type="Proteomes" id="UP000054485">
    <property type="component" value="Unassembled WGS sequence"/>
</dbReference>
<reference evidence="1 2" key="1">
    <citation type="submission" date="2014-04" db="EMBL/GenBank/DDBJ databases">
        <authorList>
            <consortium name="DOE Joint Genome Institute"/>
            <person name="Kuo A."/>
            <person name="Ruytinx J."/>
            <person name="Rineau F."/>
            <person name="Colpaert J."/>
            <person name="Kohler A."/>
            <person name="Nagy L.G."/>
            <person name="Floudas D."/>
            <person name="Copeland A."/>
            <person name="Barry K.W."/>
            <person name="Cichocki N."/>
            <person name="Veneault-Fourrey C."/>
            <person name="LaButti K."/>
            <person name="Lindquist E.A."/>
            <person name="Lipzen A."/>
            <person name="Lundell T."/>
            <person name="Morin E."/>
            <person name="Murat C."/>
            <person name="Sun H."/>
            <person name="Tunlid A."/>
            <person name="Henrissat B."/>
            <person name="Grigoriev I.V."/>
            <person name="Hibbett D.S."/>
            <person name="Martin F."/>
            <person name="Nordberg H.P."/>
            <person name="Cantor M.N."/>
            <person name="Hua S.X."/>
        </authorList>
    </citation>
    <scope>NUCLEOTIDE SEQUENCE [LARGE SCALE GENOMIC DNA]</scope>
    <source>
        <strain evidence="1 2">UH-Slu-Lm8-n1</strain>
    </source>
</reference>
<sequence length="91" mass="10411">MMSRIYKPRMYSSYFQSEVNISSPKNSLNYSKSIINEDPPKSLETPVICIPHRTRQQEIHILIVSALHPNTPWSRTLCLGSGTTIIYLMSV</sequence>
<evidence type="ECO:0000313" key="1">
    <source>
        <dbReference type="EMBL" id="KIK46823.1"/>
    </source>
</evidence>
<dbReference type="EMBL" id="KN835154">
    <property type="protein sequence ID" value="KIK46823.1"/>
    <property type="molecule type" value="Genomic_DNA"/>
</dbReference>
<dbReference type="InParanoid" id="A0A0D0BUY3"/>
<proteinExistence type="predicted"/>
<gene>
    <name evidence="1" type="ORF">CY34DRAFT_799991</name>
</gene>
<protein>
    <submittedName>
        <fullName evidence="1">Uncharacterized protein</fullName>
    </submittedName>
</protein>
<dbReference type="HOGENOM" id="CLU_2428524_0_0_1"/>
<name>A0A0D0BUY3_9AGAM</name>